<comment type="caution">
    <text evidence="1">The sequence shown here is derived from an EMBL/GenBank/DDBJ whole genome shotgun (WGS) entry which is preliminary data.</text>
</comment>
<name>A0ABQ9CU69_9PASS</name>
<organism evidence="1 2">
    <name type="scientific">Willisornis vidua</name>
    <name type="common">Xingu scale-backed antbird</name>
    <dbReference type="NCBI Taxonomy" id="1566151"/>
    <lineage>
        <taxon>Eukaryota</taxon>
        <taxon>Metazoa</taxon>
        <taxon>Chordata</taxon>
        <taxon>Craniata</taxon>
        <taxon>Vertebrata</taxon>
        <taxon>Euteleostomi</taxon>
        <taxon>Archelosauria</taxon>
        <taxon>Archosauria</taxon>
        <taxon>Dinosauria</taxon>
        <taxon>Saurischia</taxon>
        <taxon>Theropoda</taxon>
        <taxon>Coelurosauria</taxon>
        <taxon>Aves</taxon>
        <taxon>Neognathae</taxon>
        <taxon>Neoaves</taxon>
        <taxon>Telluraves</taxon>
        <taxon>Australaves</taxon>
        <taxon>Passeriformes</taxon>
        <taxon>Thamnophilidae</taxon>
        <taxon>Willisornis</taxon>
    </lineage>
</organism>
<evidence type="ECO:0000313" key="1">
    <source>
        <dbReference type="EMBL" id="KAJ7405901.1"/>
    </source>
</evidence>
<evidence type="ECO:0000313" key="2">
    <source>
        <dbReference type="Proteomes" id="UP001145742"/>
    </source>
</evidence>
<reference evidence="1" key="1">
    <citation type="submission" date="2019-10" db="EMBL/GenBank/DDBJ databases">
        <authorList>
            <person name="Soares A.E.R."/>
            <person name="Aleixo A."/>
            <person name="Schneider P."/>
            <person name="Miyaki C.Y."/>
            <person name="Schneider M.P."/>
            <person name="Mello C."/>
            <person name="Vasconcelos A.T.R."/>
        </authorList>
    </citation>
    <scope>NUCLEOTIDE SEQUENCE</scope>
    <source>
        <tissue evidence="1">Muscle</tissue>
    </source>
</reference>
<dbReference type="Proteomes" id="UP001145742">
    <property type="component" value="Unassembled WGS sequence"/>
</dbReference>
<dbReference type="EMBL" id="WHWB01034689">
    <property type="protein sequence ID" value="KAJ7405901.1"/>
    <property type="molecule type" value="Genomic_DNA"/>
</dbReference>
<sequence length="167" mass="19073">MGCRAPTFPLEVCKCDDSKLLVMISRMRDRWPSMVGQLKERVFLDQKGEKRPSMGSAAGRVFMWLKGQRGMGRSLYQWDCSRRPGKVQKKKAEVGIRHMTVLCRFQFQRMEVAWADMDPEAPGDATSLRVSTVHDCKDPKQDDVTASYNNSENGDKKCYSLRKCVGE</sequence>
<keyword evidence="2" id="KW-1185">Reference proteome</keyword>
<gene>
    <name evidence="1" type="ORF">WISP_136932</name>
</gene>
<accession>A0ABQ9CU69</accession>
<proteinExistence type="predicted"/>
<protein>
    <submittedName>
        <fullName evidence="1">Uncharacterized protein</fullName>
    </submittedName>
</protein>